<dbReference type="EMBL" id="QUTB01006318">
    <property type="protein sequence ID" value="RHY50590.1"/>
    <property type="molecule type" value="Genomic_DNA"/>
</dbReference>
<evidence type="ECO:0000313" key="2">
    <source>
        <dbReference type="EMBL" id="RHY50590.1"/>
    </source>
</evidence>
<protein>
    <submittedName>
        <fullName evidence="2">Uncharacterized protein</fullName>
    </submittedName>
</protein>
<sequence>MGGLGLGLGMGGSINNYAAPVAPPSIPGMYVTQPQQQQQQQVPPPIMYDSIKNLLQKKPDIVAGASGNGADPFSCFTNKPSSRTNSGNLNLDTKPPPSNGSYDPFSGGATPASTPTSFGSQSNATPTANLSIFGDVAPSTGHISSSSATPKNSALADRLRGGKRQTQESQRASLAINSTAVSTSGGTSVSIKKQLGGNTVPPATSSSLAAVPTTSPDNLLGF</sequence>
<feature type="region of interest" description="Disordered" evidence="1">
    <location>
        <begin position="62"/>
        <end position="222"/>
    </location>
</feature>
<proteinExistence type="predicted"/>
<evidence type="ECO:0000313" key="3">
    <source>
        <dbReference type="Proteomes" id="UP000283543"/>
    </source>
</evidence>
<feature type="region of interest" description="Disordered" evidence="1">
    <location>
        <begin position="22"/>
        <end position="42"/>
    </location>
</feature>
<reference evidence="2 3" key="1">
    <citation type="submission" date="2018-08" db="EMBL/GenBank/DDBJ databases">
        <title>Aphanomyces genome sequencing and annotation.</title>
        <authorList>
            <person name="Minardi D."/>
            <person name="Oidtmann B."/>
            <person name="Van Der Giezen M."/>
            <person name="Studholme D.J."/>
        </authorList>
    </citation>
    <scope>NUCLEOTIDE SEQUENCE [LARGE SCALE GENOMIC DNA]</scope>
    <source>
        <strain evidence="2 3">Si</strain>
    </source>
</reference>
<name>A0A418BRI6_APHAT</name>
<feature type="compositionally biased region" description="Polar residues" evidence="1">
    <location>
        <begin position="201"/>
        <end position="222"/>
    </location>
</feature>
<feature type="compositionally biased region" description="Low complexity" evidence="1">
    <location>
        <begin position="178"/>
        <end position="190"/>
    </location>
</feature>
<feature type="compositionally biased region" description="Polar residues" evidence="1">
    <location>
        <begin position="111"/>
        <end position="130"/>
    </location>
</feature>
<feature type="compositionally biased region" description="Polar residues" evidence="1">
    <location>
        <begin position="75"/>
        <end position="91"/>
    </location>
</feature>
<feature type="compositionally biased region" description="Polar residues" evidence="1">
    <location>
        <begin position="141"/>
        <end position="152"/>
    </location>
</feature>
<accession>A0A418BRI6</accession>
<organism evidence="2 3">
    <name type="scientific">Aphanomyces astaci</name>
    <name type="common">Crayfish plague agent</name>
    <dbReference type="NCBI Taxonomy" id="112090"/>
    <lineage>
        <taxon>Eukaryota</taxon>
        <taxon>Sar</taxon>
        <taxon>Stramenopiles</taxon>
        <taxon>Oomycota</taxon>
        <taxon>Saprolegniomycetes</taxon>
        <taxon>Saprolegniales</taxon>
        <taxon>Verrucalvaceae</taxon>
        <taxon>Aphanomyces</taxon>
    </lineage>
</organism>
<dbReference type="AlphaFoldDB" id="A0A418BRI6"/>
<feature type="compositionally biased region" description="Polar residues" evidence="1">
    <location>
        <begin position="167"/>
        <end position="177"/>
    </location>
</feature>
<evidence type="ECO:0000256" key="1">
    <source>
        <dbReference type="SAM" id="MobiDB-lite"/>
    </source>
</evidence>
<gene>
    <name evidence="2" type="ORF">DYB34_013430</name>
</gene>
<dbReference type="Proteomes" id="UP000283543">
    <property type="component" value="Unassembled WGS sequence"/>
</dbReference>
<comment type="caution">
    <text evidence="2">The sequence shown here is derived from an EMBL/GenBank/DDBJ whole genome shotgun (WGS) entry which is preliminary data.</text>
</comment>